<protein>
    <submittedName>
        <fullName evidence="2">Uncharacterized protein</fullName>
    </submittedName>
</protein>
<feature type="transmembrane region" description="Helical" evidence="1">
    <location>
        <begin position="89"/>
        <end position="111"/>
    </location>
</feature>
<accession>A0ABU1B038</accession>
<sequence>MSTENKYDYDAACRDFANGHIYTAEVEELRKYLSGLATATESHEINQMKASRMSEIICRMIDSRQAEWNHKENMDSIAESRDSAKSARIAAWVASVAVCLQVLLQIVKLICTQQ</sequence>
<name>A0ABU1B038_9BACT</name>
<dbReference type="RefSeq" id="WP_308952677.1">
    <property type="nucleotide sequence ID" value="NZ_JARXHW010000148.1"/>
</dbReference>
<organism evidence="2 3">
    <name type="scientific">Thalassobacterium maritimum</name>
    <dbReference type="NCBI Taxonomy" id="3041265"/>
    <lineage>
        <taxon>Bacteria</taxon>
        <taxon>Pseudomonadati</taxon>
        <taxon>Verrucomicrobiota</taxon>
        <taxon>Opitutia</taxon>
        <taxon>Puniceicoccales</taxon>
        <taxon>Coraliomargaritaceae</taxon>
        <taxon>Thalassobacterium</taxon>
    </lineage>
</organism>
<keyword evidence="1" id="KW-1133">Transmembrane helix</keyword>
<comment type="caution">
    <text evidence="2">The sequence shown here is derived from an EMBL/GenBank/DDBJ whole genome shotgun (WGS) entry which is preliminary data.</text>
</comment>
<keyword evidence="3" id="KW-1185">Reference proteome</keyword>
<evidence type="ECO:0000313" key="2">
    <source>
        <dbReference type="EMBL" id="MDQ8209759.1"/>
    </source>
</evidence>
<evidence type="ECO:0000256" key="1">
    <source>
        <dbReference type="SAM" id="Phobius"/>
    </source>
</evidence>
<proteinExistence type="predicted"/>
<dbReference type="Proteomes" id="UP001225316">
    <property type="component" value="Unassembled WGS sequence"/>
</dbReference>
<gene>
    <name evidence="2" type="ORF">QEH52_19730</name>
</gene>
<reference evidence="2 3" key="1">
    <citation type="submission" date="2023-04" db="EMBL/GenBank/DDBJ databases">
        <title>A novel bacteria isolated from coastal sediment.</title>
        <authorList>
            <person name="Liu X.-J."/>
            <person name="Du Z.-J."/>
        </authorList>
    </citation>
    <scope>NUCLEOTIDE SEQUENCE [LARGE SCALE GENOMIC DNA]</scope>
    <source>
        <strain evidence="2 3">SDUM461003</strain>
    </source>
</reference>
<keyword evidence="1" id="KW-0472">Membrane</keyword>
<evidence type="ECO:0000313" key="3">
    <source>
        <dbReference type="Proteomes" id="UP001225316"/>
    </source>
</evidence>
<keyword evidence="1" id="KW-0812">Transmembrane</keyword>
<dbReference type="EMBL" id="JARXHW010000148">
    <property type="protein sequence ID" value="MDQ8209759.1"/>
    <property type="molecule type" value="Genomic_DNA"/>
</dbReference>